<feature type="compositionally biased region" description="Polar residues" evidence="19">
    <location>
        <begin position="382"/>
        <end position="391"/>
    </location>
</feature>
<proteinExistence type="inferred from homology"/>
<evidence type="ECO:0000256" key="17">
    <source>
        <dbReference type="ARBA" id="ARBA00031332"/>
    </source>
</evidence>
<dbReference type="GeneTree" id="ENSGT00400000022306"/>
<dbReference type="FunFam" id="2.60.200.20:FF:000022">
    <property type="entry name" value="E3 ubiquitin-protein ligase CHFR isoform X2"/>
    <property type="match status" value="1"/>
</dbReference>
<keyword evidence="15" id="KW-0131">Cell cycle</keyword>
<evidence type="ECO:0000256" key="14">
    <source>
        <dbReference type="ARBA" id="ARBA00023242"/>
    </source>
</evidence>
<accession>A0A674BSP6</accession>
<dbReference type="Gene3D" id="3.30.40.10">
    <property type="entry name" value="Zinc/RING finger domain, C3HC4 (zinc finger)"/>
    <property type="match status" value="1"/>
</dbReference>
<dbReference type="GO" id="GO:0016567">
    <property type="term" value="P:protein ubiquitination"/>
    <property type="evidence" value="ECO:0007669"/>
    <property type="project" value="UniProtKB-UniPathway"/>
</dbReference>
<dbReference type="InterPro" id="IPR052256">
    <property type="entry name" value="E3_ubiquitin-ligase_CHFR"/>
</dbReference>
<dbReference type="PROSITE" id="PS00518">
    <property type="entry name" value="ZF_RING_1"/>
    <property type="match status" value="1"/>
</dbReference>
<evidence type="ECO:0000256" key="13">
    <source>
        <dbReference type="ARBA" id="ARBA00022833"/>
    </source>
</evidence>
<dbReference type="GO" id="GO:0008270">
    <property type="term" value="F:zinc ion binding"/>
    <property type="evidence" value="ECO:0007669"/>
    <property type="project" value="UniProtKB-KW"/>
</dbReference>
<dbReference type="Pfam" id="PF13923">
    <property type="entry name" value="zf-C3HC4_2"/>
    <property type="match status" value="1"/>
</dbReference>
<dbReference type="CDD" id="cd22672">
    <property type="entry name" value="FHA_CHFR"/>
    <property type="match status" value="1"/>
</dbReference>
<evidence type="ECO:0000256" key="2">
    <source>
        <dbReference type="ARBA" id="ARBA00004322"/>
    </source>
</evidence>
<dbReference type="GO" id="GO:0016605">
    <property type="term" value="C:PML body"/>
    <property type="evidence" value="ECO:0007669"/>
    <property type="project" value="UniProtKB-SubCell"/>
</dbReference>
<feature type="domain" description="RING-type" evidence="21">
    <location>
        <begin position="222"/>
        <end position="261"/>
    </location>
</feature>
<keyword evidence="13" id="KW-0862">Zinc</keyword>
<dbReference type="GO" id="GO:0061630">
    <property type="term" value="F:ubiquitin protein ligase activity"/>
    <property type="evidence" value="ECO:0007669"/>
    <property type="project" value="UniProtKB-EC"/>
</dbReference>
<reference evidence="22" key="1">
    <citation type="submission" date="2025-08" db="UniProtKB">
        <authorList>
            <consortium name="Ensembl"/>
        </authorList>
    </citation>
    <scope>IDENTIFICATION</scope>
</reference>
<dbReference type="SMART" id="SM00240">
    <property type="entry name" value="FHA"/>
    <property type="match status" value="1"/>
</dbReference>
<keyword evidence="10 18" id="KW-0863">Zinc-finger</keyword>
<dbReference type="FunFam" id="3.30.40.140:FF:000001">
    <property type="entry name" value="E3 ubiquitin-protein ligase CHFR isoform X1"/>
    <property type="match status" value="1"/>
</dbReference>
<dbReference type="PANTHER" id="PTHR16079">
    <property type="entry name" value="UBIQUITIN LIGASE PROTEIN CHFR"/>
    <property type="match status" value="1"/>
</dbReference>
<gene>
    <name evidence="22" type="primary">CHFR</name>
    <name evidence="22" type="synonym">chfr</name>
</gene>
<evidence type="ECO:0000313" key="23">
    <source>
        <dbReference type="Proteomes" id="UP000472277"/>
    </source>
</evidence>
<keyword evidence="9" id="KW-0479">Metal-binding</keyword>
<evidence type="ECO:0000256" key="8">
    <source>
        <dbReference type="ARBA" id="ARBA00022679"/>
    </source>
</evidence>
<evidence type="ECO:0000256" key="11">
    <source>
        <dbReference type="ARBA" id="ARBA00022776"/>
    </source>
</evidence>
<dbReference type="Ensembl" id="ENSSTUT00000078702.1">
    <property type="protein sequence ID" value="ENSSTUP00000074081.1"/>
    <property type="gene ID" value="ENSSTUG00000032136.1"/>
</dbReference>
<comment type="subcellular location">
    <subcellularLocation>
        <location evidence="2">Nucleus</location>
        <location evidence="2">PML body</location>
    </subcellularLocation>
</comment>
<dbReference type="InterPro" id="IPR000253">
    <property type="entry name" value="FHA_dom"/>
</dbReference>
<reference evidence="22" key="2">
    <citation type="submission" date="2025-09" db="UniProtKB">
        <authorList>
            <consortium name="Ensembl"/>
        </authorList>
    </citation>
    <scope>IDENTIFICATION</scope>
</reference>
<evidence type="ECO:0000256" key="6">
    <source>
        <dbReference type="ARBA" id="ARBA00017908"/>
    </source>
</evidence>
<evidence type="ECO:0000256" key="3">
    <source>
        <dbReference type="ARBA" id="ARBA00004906"/>
    </source>
</evidence>
<dbReference type="SUPFAM" id="SSF57850">
    <property type="entry name" value="RING/U-box"/>
    <property type="match status" value="1"/>
</dbReference>
<sequence>MDIHGRSQPWGKLVKVDTESEVLLVNRECTVGRRKGCDLSFPASKLVSGDHCKIVQDERSGLVWLEDTSTNGTVINMSKLVKKQVHMLQDGDVIYFVYRKNEPELSNATKCSDMQQKAQPCPVPAAVSVEPFLVGPPWEQQALEEPQPSTSSHLHTFSPSTAYSSAASLLHSSASGRLSTWPVIEVVGPGPAKGALIMDLLGKAAVTVEGATTDKMEESLTCIICQDLLHDCVSLQPCMHTFCAACYSGWMERSSLCPTCRCPVERIRKNHILNNLVEAYLIQNPEKCRSEEDLKSMDSHNKITRDMLQPKIERSFSDEEGSSDYLFELSDNDSDTSDISQPFVMCRQCPGYRKEVSQVLWAIGPAPPTPEDRAGKPLGERPSTSSRSDLPTTAPREYMCPPQGSHVICTCCLQPMPDRRAELSAQQCVACQRPFCHMYWGCQRIGCQGCLARFNELNLTDKCLDGVLNSNNYESEILQNYLAARGMSWRDMLQEGLRGLQQGTFYLSDYRINSNAIMCFCCGLRAFKELAYKYRQNIPGSELPAAVTSRPDCYWGRNCRTQVKAHHAT</sequence>
<dbReference type="Gene3D" id="2.60.200.20">
    <property type="match status" value="1"/>
</dbReference>
<evidence type="ECO:0000256" key="9">
    <source>
        <dbReference type="ARBA" id="ARBA00022723"/>
    </source>
</evidence>
<comment type="pathway">
    <text evidence="3">Protein modification; protein ubiquitination.</text>
</comment>
<dbReference type="AlphaFoldDB" id="A0A674BSP6"/>
<dbReference type="GO" id="GO:0051301">
    <property type="term" value="P:cell division"/>
    <property type="evidence" value="ECO:0007669"/>
    <property type="project" value="UniProtKB-KW"/>
</dbReference>
<dbReference type="InterPro" id="IPR008984">
    <property type="entry name" value="SMAD_FHA_dom_sf"/>
</dbReference>
<dbReference type="Gene3D" id="3.30.40.140">
    <property type="match status" value="1"/>
</dbReference>
<comment type="similarity">
    <text evidence="4">Belongs to the CHFR family.</text>
</comment>
<name>A0A674BSP6_SALTR</name>
<dbReference type="PROSITE" id="PS50006">
    <property type="entry name" value="FHA_DOMAIN"/>
    <property type="match status" value="1"/>
</dbReference>
<keyword evidence="14" id="KW-0539">Nucleus</keyword>
<dbReference type="Proteomes" id="UP000472277">
    <property type="component" value="Chromosome 27"/>
</dbReference>
<comment type="catalytic activity">
    <reaction evidence="1">
        <text>S-ubiquitinyl-[E2 ubiquitin-conjugating enzyme]-L-cysteine + [acceptor protein]-L-lysine = [E2 ubiquitin-conjugating enzyme]-L-cysteine + N(6)-ubiquitinyl-[acceptor protein]-L-lysine.</text>
        <dbReference type="EC" id="2.3.2.27"/>
    </reaction>
</comment>
<dbReference type="Pfam" id="PF17979">
    <property type="entry name" value="zf-CRD"/>
    <property type="match status" value="1"/>
</dbReference>
<feature type="region of interest" description="Disordered" evidence="19">
    <location>
        <begin position="364"/>
        <end position="395"/>
    </location>
</feature>
<dbReference type="UniPathway" id="UPA00143"/>
<keyword evidence="12" id="KW-0833">Ubl conjugation pathway</keyword>
<keyword evidence="8" id="KW-0808">Transferase</keyword>
<dbReference type="EC" id="2.3.2.27" evidence="5"/>
<dbReference type="GO" id="GO:0006511">
    <property type="term" value="P:ubiquitin-dependent protein catabolic process"/>
    <property type="evidence" value="ECO:0007669"/>
    <property type="project" value="TreeGrafter"/>
</dbReference>
<dbReference type="CDD" id="cd16503">
    <property type="entry name" value="RING-HC_CHFR"/>
    <property type="match status" value="1"/>
</dbReference>
<evidence type="ECO:0000259" key="21">
    <source>
        <dbReference type="PROSITE" id="PS50089"/>
    </source>
</evidence>
<dbReference type="InterPro" id="IPR013083">
    <property type="entry name" value="Znf_RING/FYVE/PHD"/>
</dbReference>
<feature type="compositionally biased region" description="Basic and acidic residues" evidence="19">
    <location>
        <begin position="370"/>
        <end position="379"/>
    </location>
</feature>
<dbReference type="InterPro" id="IPR001841">
    <property type="entry name" value="Znf_RING"/>
</dbReference>
<keyword evidence="7" id="KW-0132">Cell division</keyword>
<dbReference type="InterPro" id="IPR040909">
    <property type="entry name" value="CHFR_Znf-CRD"/>
</dbReference>
<evidence type="ECO:0000256" key="16">
    <source>
        <dbReference type="ARBA" id="ARBA00029800"/>
    </source>
</evidence>
<dbReference type="SUPFAM" id="SSF49879">
    <property type="entry name" value="SMAD/FHA domain"/>
    <property type="match status" value="1"/>
</dbReference>
<dbReference type="PANTHER" id="PTHR16079:SF4">
    <property type="entry name" value="E3 UBIQUITIN-PROTEIN LIGASE CHFR"/>
    <property type="match status" value="1"/>
</dbReference>
<evidence type="ECO:0000313" key="22">
    <source>
        <dbReference type="Ensembl" id="ENSSTUP00000074081.1"/>
    </source>
</evidence>
<dbReference type="SMART" id="SM00184">
    <property type="entry name" value="RING"/>
    <property type="match status" value="1"/>
</dbReference>
<protein>
    <recommendedName>
        <fullName evidence="6">E3 ubiquitin-protein ligase CHFR</fullName>
        <ecNumber evidence="5">2.3.2.27</ecNumber>
    </recommendedName>
    <alternativeName>
        <fullName evidence="17">Checkpoint with forkhead and RING finger domains protein</fullName>
    </alternativeName>
    <alternativeName>
        <fullName evidence="16">RING-type E3 ubiquitin transferase CHFR</fullName>
    </alternativeName>
</protein>
<keyword evidence="11" id="KW-0498">Mitosis</keyword>
<evidence type="ECO:0000256" key="1">
    <source>
        <dbReference type="ARBA" id="ARBA00000900"/>
    </source>
</evidence>
<keyword evidence="23" id="KW-1185">Reference proteome</keyword>
<evidence type="ECO:0000256" key="12">
    <source>
        <dbReference type="ARBA" id="ARBA00022786"/>
    </source>
</evidence>
<evidence type="ECO:0000259" key="20">
    <source>
        <dbReference type="PROSITE" id="PS50006"/>
    </source>
</evidence>
<evidence type="ECO:0000256" key="15">
    <source>
        <dbReference type="ARBA" id="ARBA00023306"/>
    </source>
</evidence>
<evidence type="ECO:0000256" key="5">
    <source>
        <dbReference type="ARBA" id="ARBA00012483"/>
    </source>
</evidence>
<evidence type="ECO:0000256" key="10">
    <source>
        <dbReference type="ARBA" id="ARBA00022771"/>
    </source>
</evidence>
<evidence type="ECO:0000256" key="7">
    <source>
        <dbReference type="ARBA" id="ARBA00022618"/>
    </source>
</evidence>
<evidence type="ECO:0000256" key="4">
    <source>
        <dbReference type="ARBA" id="ARBA00005797"/>
    </source>
</evidence>
<organism evidence="22 23">
    <name type="scientific">Salmo trutta</name>
    <name type="common">Brown trout</name>
    <dbReference type="NCBI Taxonomy" id="8032"/>
    <lineage>
        <taxon>Eukaryota</taxon>
        <taxon>Metazoa</taxon>
        <taxon>Chordata</taxon>
        <taxon>Craniata</taxon>
        <taxon>Vertebrata</taxon>
        <taxon>Euteleostomi</taxon>
        <taxon>Actinopterygii</taxon>
        <taxon>Neopterygii</taxon>
        <taxon>Teleostei</taxon>
        <taxon>Protacanthopterygii</taxon>
        <taxon>Salmoniformes</taxon>
        <taxon>Salmonidae</taxon>
        <taxon>Salmoninae</taxon>
        <taxon>Salmo</taxon>
    </lineage>
</organism>
<dbReference type="InterPro" id="IPR017907">
    <property type="entry name" value="Znf_RING_CS"/>
</dbReference>
<dbReference type="FunFam" id="3.30.40.10:FF:000203">
    <property type="entry name" value="E3 ubiquitin-protein ligase CHFR isoform X1"/>
    <property type="match status" value="1"/>
</dbReference>
<dbReference type="Pfam" id="PF00498">
    <property type="entry name" value="FHA"/>
    <property type="match status" value="1"/>
</dbReference>
<evidence type="ECO:0000256" key="19">
    <source>
        <dbReference type="SAM" id="MobiDB-lite"/>
    </source>
</evidence>
<dbReference type="PROSITE" id="PS50089">
    <property type="entry name" value="ZF_RING_2"/>
    <property type="match status" value="1"/>
</dbReference>
<evidence type="ECO:0000256" key="18">
    <source>
        <dbReference type="PROSITE-ProRule" id="PRU00175"/>
    </source>
</evidence>
<feature type="domain" description="FHA" evidence="20">
    <location>
        <begin position="29"/>
        <end position="80"/>
    </location>
</feature>